<dbReference type="PANTHER" id="PTHR23321">
    <property type="entry name" value="RIBOSOMAL PROTEIN S15, BACTERIAL AND ORGANELLAR"/>
    <property type="match status" value="1"/>
</dbReference>
<dbReference type="NCBIfam" id="TIGR00952">
    <property type="entry name" value="S15_bact"/>
    <property type="match status" value="1"/>
</dbReference>
<dbReference type="EMBL" id="JAFIRA010000038">
    <property type="protein sequence ID" value="MCJ2543831.1"/>
    <property type="molecule type" value="Genomic_DNA"/>
</dbReference>
<dbReference type="Proteomes" id="UP000830835">
    <property type="component" value="Unassembled WGS sequence"/>
</dbReference>
<comment type="similarity">
    <text evidence="3 4">Belongs to the universal ribosomal protein uS15 family.</text>
</comment>
<name>A0ABT0CDG6_THEVL</name>
<dbReference type="HAMAP" id="MF_01343_B">
    <property type="entry name" value="Ribosomal_uS15_B"/>
    <property type="match status" value="1"/>
</dbReference>
<comment type="function">
    <text evidence="3 5">One of the primary rRNA binding proteins, it binds directly to 16S rRNA where it helps nucleate assembly of the platform of the 30S subunit by binding and bridging several RNA helices of the 16S rRNA.</text>
</comment>
<keyword evidence="3 5" id="KW-0694">RNA-binding</keyword>
<dbReference type="InterPro" id="IPR005290">
    <property type="entry name" value="Ribosomal_uS15_bac-type"/>
</dbReference>
<keyword evidence="1 3" id="KW-0689">Ribosomal protein</keyword>
<dbReference type="Gene3D" id="6.10.250.3130">
    <property type="match status" value="1"/>
</dbReference>
<comment type="function">
    <text evidence="3">Forms an intersubunit bridge (bridge B4) with the 23S rRNA of the 50S subunit in the ribosome.</text>
</comment>
<dbReference type="GO" id="GO:0005840">
    <property type="term" value="C:ribosome"/>
    <property type="evidence" value="ECO:0007669"/>
    <property type="project" value="UniProtKB-KW"/>
</dbReference>
<keyword evidence="3 5" id="KW-0699">rRNA-binding</keyword>
<dbReference type="InterPro" id="IPR000589">
    <property type="entry name" value="Ribosomal_uS15"/>
</dbReference>
<dbReference type="PANTHER" id="PTHR23321:SF26">
    <property type="entry name" value="SMALL RIBOSOMAL SUBUNIT PROTEIN US15M"/>
    <property type="match status" value="1"/>
</dbReference>
<evidence type="ECO:0000256" key="5">
    <source>
        <dbReference type="RuleBase" id="RU004524"/>
    </source>
</evidence>
<evidence type="ECO:0000256" key="4">
    <source>
        <dbReference type="RuleBase" id="RU003919"/>
    </source>
</evidence>
<evidence type="ECO:0000256" key="1">
    <source>
        <dbReference type="ARBA" id="ARBA00022980"/>
    </source>
</evidence>
<dbReference type="PROSITE" id="PS00362">
    <property type="entry name" value="RIBOSOMAL_S15"/>
    <property type="match status" value="1"/>
</dbReference>
<evidence type="ECO:0000256" key="2">
    <source>
        <dbReference type="ARBA" id="ARBA00023274"/>
    </source>
</evidence>
<keyword evidence="2 3" id="KW-0687">Ribonucleoprotein</keyword>
<reference evidence="6" key="1">
    <citation type="submission" date="2021-02" db="EMBL/GenBank/DDBJ databases">
        <title>The CRISPR/cas machinery reduction and long-range gene transfer in the hot spring cyanobacterium Synechococcus.</title>
        <authorList>
            <person name="Dvorak P."/>
            <person name="Jahodarova E."/>
            <person name="Hasler P."/>
            <person name="Poulickova A."/>
        </authorList>
    </citation>
    <scope>NUCLEOTIDE SEQUENCE</scope>
    <source>
        <strain evidence="6">Rupite</strain>
    </source>
</reference>
<evidence type="ECO:0000256" key="3">
    <source>
        <dbReference type="HAMAP-Rule" id="MF_01343"/>
    </source>
</evidence>
<proteinExistence type="inferred from homology"/>
<dbReference type="Pfam" id="PF00312">
    <property type="entry name" value="Ribosomal_S15"/>
    <property type="match status" value="1"/>
</dbReference>
<dbReference type="RefSeq" id="WP_244351779.1">
    <property type="nucleotide sequence ID" value="NZ_JAFIRA010000038.1"/>
</dbReference>
<keyword evidence="7" id="KW-1185">Reference proteome</keyword>
<dbReference type="SUPFAM" id="SSF47060">
    <property type="entry name" value="S15/NS1 RNA-binding domain"/>
    <property type="match status" value="1"/>
</dbReference>
<dbReference type="InterPro" id="IPR009068">
    <property type="entry name" value="uS15_NS1_RNA-bd_sf"/>
</dbReference>
<comment type="caution">
    <text evidence="6">The sequence shown here is derived from an EMBL/GenBank/DDBJ whole genome shotgun (WGS) entry which is preliminary data.</text>
</comment>
<organism evidence="6 7">
    <name type="scientific">Thermostichus vulcanus str. 'Rupite'</name>
    <dbReference type="NCBI Taxonomy" id="2813851"/>
    <lineage>
        <taxon>Bacteria</taxon>
        <taxon>Bacillati</taxon>
        <taxon>Cyanobacteriota</taxon>
        <taxon>Cyanophyceae</taxon>
        <taxon>Thermostichales</taxon>
        <taxon>Thermostichaceae</taxon>
        <taxon>Thermostichus</taxon>
    </lineage>
</organism>
<evidence type="ECO:0000313" key="6">
    <source>
        <dbReference type="EMBL" id="MCJ2543831.1"/>
    </source>
</evidence>
<dbReference type="SMART" id="SM01387">
    <property type="entry name" value="Ribosomal_S15"/>
    <property type="match status" value="1"/>
</dbReference>
<evidence type="ECO:0000313" key="7">
    <source>
        <dbReference type="Proteomes" id="UP000830835"/>
    </source>
</evidence>
<sequence length="91" mass="10698">MALLQQEKQEIIDGYQLHETDTGSADVQVALLTNRINQISQHLQKNPKDFNSRRGLLMMIGRRKRLLSYIAKHSPDRFRNLTERLNIRVKK</sequence>
<comment type="subunit">
    <text evidence="3">Part of the 30S ribosomal subunit. Forms a bridge to the 50S subunit in the 70S ribosome, contacting the 23S rRNA.</text>
</comment>
<protein>
    <recommendedName>
        <fullName evidence="3">Small ribosomal subunit protein uS15</fullName>
    </recommendedName>
</protein>
<gene>
    <name evidence="3 6" type="primary">rpsO</name>
    <name evidence="3" type="synonym">rps15</name>
    <name evidence="6" type="ORF">JX360_13125</name>
</gene>
<dbReference type="Gene3D" id="1.10.287.10">
    <property type="entry name" value="S15/NS1, RNA-binding"/>
    <property type="match status" value="1"/>
</dbReference>
<accession>A0ABT0CDG6</accession>
<dbReference type="CDD" id="cd00353">
    <property type="entry name" value="Ribosomal_S15p_S13e"/>
    <property type="match status" value="1"/>
</dbReference>